<dbReference type="InterPro" id="IPR041112">
    <property type="entry name" value="Nuf2_DHR10-like"/>
</dbReference>
<evidence type="ECO:0000259" key="12">
    <source>
        <dbReference type="Pfam" id="PF03800"/>
    </source>
</evidence>
<evidence type="ECO:0000256" key="1">
    <source>
        <dbReference type="ARBA" id="ARBA00004123"/>
    </source>
</evidence>
<dbReference type="PANTHER" id="PTHR48441:SF1">
    <property type="entry name" value="NT-3"/>
    <property type="match status" value="1"/>
</dbReference>
<proteinExistence type="inferred from homology"/>
<name>A0A1X6N7Q8_9APHY</name>
<feature type="coiled-coil region" evidence="11">
    <location>
        <begin position="176"/>
        <end position="224"/>
    </location>
</feature>
<dbReference type="EMBL" id="KZ110593">
    <property type="protein sequence ID" value="OSX64679.1"/>
    <property type="molecule type" value="Genomic_DNA"/>
</dbReference>
<keyword evidence="6" id="KW-0498">Mitosis</keyword>
<evidence type="ECO:0000256" key="7">
    <source>
        <dbReference type="ARBA" id="ARBA00023054"/>
    </source>
</evidence>
<dbReference type="GO" id="GO:0031262">
    <property type="term" value="C:Ndc80 complex"/>
    <property type="evidence" value="ECO:0007669"/>
    <property type="project" value="InterPro"/>
</dbReference>
<evidence type="ECO:0000256" key="11">
    <source>
        <dbReference type="SAM" id="Coils"/>
    </source>
</evidence>
<sequence length="446" mass="51672">MPGQFWFPSMSVPEIVDAFTGWGYSITNEQVAKPTPDFVLGIYTACMEQVTGITQEALQRPVEAALSTVENPDLYASALSQNLLLHHLQRFAAAAKCLDFSAKDIHRPEPDRTRAIFSAFINFVKFSEQCETFINGLREKSTAAIEERDRIVQQVDEVRQKVAHIKARRAEDEPTCEALRHENMSMTEQLVKYKETQLALLKDLEGLKQEIESLLQTKARTYLQFDTMALVNDKVNRARGRIVQSPERIKRNIATMSVTAAEDKKTVNMHETKIRDLQAKIGALQNIERDVRTCIEQLQTIEKESQALDVSQKELNDTKDQLDIKKSERTELQMKRERVYKQLSNAQEKLERAQRHAEDKRIASQQTIERLQREYEEMAVERRDNDRQVEELRAEADEIERKMAEHLKKNQAELNELMAEYWRLRHETEVYMETLANKLGMQVTSS</sequence>
<dbReference type="Pfam" id="PF03800">
    <property type="entry name" value="Nuf2"/>
    <property type="match status" value="1"/>
</dbReference>
<evidence type="ECO:0000256" key="4">
    <source>
        <dbReference type="ARBA" id="ARBA00022454"/>
    </source>
</evidence>
<dbReference type="InterPro" id="IPR038275">
    <property type="entry name" value="Nuf2_N_sf"/>
</dbReference>
<evidence type="ECO:0000256" key="9">
    <source>
        <dbReference type="ARBA" id="ARBA00023306"/>
    </source>
</evidence>
<dbReference type="Pfam" id="PF18595">
    <property type="entry name" value="Nuf2_DHR10-like"/>
    <property type="match status" value="1"/>
</dbReference>
<dbReference type="RefSeq" id="XP_024341473.1">
    <property type="nucleotide sequence ID" value="XM_024487938.1"/>
</dbReference>
<accession>A0A1X6N7Q8</accession>
<dbReference type="OrthoDB" id="8194677at2759"/>
<keyword evidence="9" id="KW-0131">Cell cycle</keyword>
<evidence type="ECO:0000256" key="3">
    <source>
        <dbReference type="ARBA" id="ARBA00005498"/>
    </source>
</evidence>
<comment type="similarity">
    <text evidence="3">Belongs to the NUF2 family.</text>
</comment>
<evidence type="ECO:0000256" key="10">
    <source>
        <dbReference type="ARBA" id="ARBA00023328"/>
    </source>
</evidence>
<gene>
    <name evidence="14" type="ORF">POSPLADRAFT_1166767</name>
</gene>
<dbReference type="InterPro" id="IPR005549">
    <property type="entry name" value="Kinetochore_Nuf2_N"/>
</dbReference>
<keyword evidence="15" id="KW-1185">Reference proteome</keyword>
<evidence type="ECO:0000256" key="5">
    <source>
        <dbReference type="ARBA" id="ARBA00022618"/>
    </source>
</evidence>
<evidence type="ECO:0000313" key="14">
    <source>
        <dbReference type="EMBL" id="OSX64679.1"/>
    </source>
</evidence>
<protein>
    <submittedName>
        <fullName evidence="14">Uncharacterized protein</fullName>
    </submittedName>
</protein>
<keyword evidence="8" id="KW-0539">Nucleus</keyword>
<dbReference type="AlphaFoldDB" id="A0A1X6N7Q8"/>
<evidence type="ECO:0000256" key="8">
    <source>
        <dbReference type="ARBA" id="ARBA00023242"/>
    </source>
</evidence>
<comment type="subcellular location">
    <subcellularLocation>
        <location evidence="2">Chromosome</location>
        <location evidence="2">Centromere</location>
    </subcellularLocation>
    <subcellularLocation>
        <location evidence="1">Nucleus</location>
    </subcellularLocation>
</comment>
<evidence type="ECO:0000256" key="2">
    <source>
        <dbReference type="ARBA" id="ARBA00004584"/>
    </source>
</evidence>
<dbReference type="PANTHER" id="PTHR48441">
    <property type="match status" value="1"/>
</dbReference>
<dbReference type="GO" id="GO:0005634">
    <property type="term" value="C:nucleus"/>
    <property type="evidence" value="ECO:0007669"/>
    <property type="project" value="UniProtKB-SubCell"/>
</dbReference>
<dbReference type="Proteomes" id="UP000194127">
    <property type="component" value="Unassembled WGS sequence"/>
</dbReference>
<feature type="domain" description="Nuf2 DHR10-like" evidence="13">
    <location>
        <begin position="259"/>
        <end position="373"/>
    </location>
</feature>
<dbReference type="STRING" id="670580.A0A1X6N7Q8"/>
<keyword evidence="5" id="KW-0132">Cell division</keyword>
<feature type="domain" description="Kinetochore protein Nuf2 N-terminal" evidence="12">
    <location>
        <begin position="5"/>
        <end position="139"/>
    </location>
</feature>
<keyword evidence="4" id="KW-0158">Chromosome</keyword>
<evidence type="ECO:0000259" key="13">
    <source>
        <dbReference type="Pfam" id="PF18595"/>
    </source>
</evidence>
<organism evidence="14 15">
    <name type="scientific">Postia placenta MAD-698-R-SB12</name>
    <dbReference type="NCBI Taxonomy" id="670580"/>
    <lineage>
        <taxon>Eukaryota</taxon>
        <taxon>Fungi</taxon>
        <taxon>Dikarya</taxon>
        <taxon>Basidiomycota</taxon>
        <taxon>Agaricomycotina</taxon>
        <taxon>Agaricomycetes</taxon>
        <taxon>Polyporales</taxon>
        <taxon>Adustoporiaceae</taxon>
        <taxon>Rhodonia</taxon>
    </lineage>
</organism>
<dbReference type="GO" id="GO:0051301">
    <property type="term" value="P:cell division"/>
    <property type="evidence" value="ECO:0007669"/>
    <property type="project" value="UniProtKB-KW"/>
</dbReference>
<reference evidence="14 15" key="1">
    <citation type="submission" date="2017-04" db="EMBL/GenBank/DDBJ databases">
        <title>Genome Sequence of the Model Brown-Rot Fungus Postia placenta SB12.</title>
        <authorList>
            <consortium name="DOE Joint Genome Institute"/>
            <person name="Gaskell J."/>
            <person name="Kersten P."/>
            <person name="Larrondo L.F."/>
            <person name="Canessa P."/>
            <person name="Martinez D."/>
            <person name="Hibbett D."/>
            <person name="Schmoll M."/>
            <person name="Kubicek C.P."/>
            <person name="Martinez A.T."/>
            <person name="Yadav J."/>
            <person name="Master E."/>
            <person name="Magnuson J.K."/>
            <person name="James T."/>
            <person name="Yaver D."/>
            <person name="Berka R."/>
            <person name="Labutti K."/>
            <person name="Lipzen A."/>
            <person name="Aerts A."/>
            <person name="Barry K."/>
            <person name="Henrissat B."/>
            <person name="Blanchette R."/>
            <person name="Grigoriev I."/>
            <person name="Cullen D."/>
        </authorList>
    </citation>
    <scope>NUCLEOTIDE SEQUENCE [LARGE SCALE GENOMIC DNA]</scope>
    <source>
        <strain evidence="14 15">MAD-698-R-SB12</strain>
    </source>
</reference>
<dbReference type="GeneID" id="36332887"/>
<evidence type="ECO:0000256" key="6">
    <source>
        <dbReference type="ARBA" id="ARBA00022776"/>
    </source>
</evidence>
<feature type="coiled-coil region" evidence="11">
    <location>
        <begin position="267"/>
        <end position="427"/>
    </location>
</feature>
<keyword evidence="10" id="KW-0137">Centromere</keyword>
<evidence type="ECO:0000313" key="15">
    <source>
        <dbReference type="Proteomes" id="UP000194127"/>
    </source>
</evidence>
<keyword evidence="7 11" id="KW-0175">Coiled coil</keyword>
<dbReference type="Gene3D" id="1.10.418.60">
    <property type="entry name" value="Ncd80 complex, Nuf2 subunit"/>
    <property type="match status" value="1"/>
</dbReference>